<dbReference type="HOGENOM" id="CLU_2411360_0_0_5"/>
<dbReference type="STRING" id="442562.Rumeso_02819"/>
<dbReference type="InterPro" id="IPR001867">
    <property type="entry name" value="OmpR/PhoB-type_DNA-bd"/>
</dbReference>
<evidence type="ECO:0000256" key="1">
    <source>
        <dbReference type="ARBA" id="ARBA00023125"/>
    </source>
</evidence>
<evidence type="ECO:0000313" key="4">
    <source>
        <dbReference type="EMBL" id="EYD75603.1"/>
    </source>
</evidence>
<sequence>MNLGDASLDVAGGLLLDRGGQPVALRAQSMKVLLQLARRPGEVVTRNDLLDGAWSEVHVTDDSLTQCVSEIRQVIGDQGHRVLQTVPKRGIG</sequence>
<evidence type="ECO:0000313" key="5">
    <source>
        <dbReference type="Proteomes" id="UP000019666"/>
    </source>
</evidence>
<dbReference type="EMBL" id="AOSK01000070">
    <property type="protein sequence ID" value="EYD75603.1"/>
    <property type="molecule type" value="Genomic_DNA"/>
</dbReference>
<dbReference type="SMART" id="SM00862">
    <property type="entry name" value="Trans_reg_C"/>
    <property type="match status" value="1"/>
</dbReference>
<dbReference type="GO" id="GO:0000160">
    <property type="term" value="P:phosphorelay signal transduction system"/>
    <property type="evidence" value="ECO:0007669"/>
    <property type="project" value="InterPro"/>
</dbReference>
<dbReference type="Proteomes" id="UP000019666">
    <property type="component" value="Unassembled WGS sequence"/>
</dbReference>
<comment type="caution">
    <text evidence="4">The sequence shown here is derived from an EMBL/GenBank/DDBJ whole genome shotgun (WGS) entry which is preliminary data.</text>
</comment>
<dbReference type="InterPro" id="IPR016032">
    <property type="entry name" value="Sig_transdc_resp-reg_C-effctor"/>
</dbReference>
<name>A0A017HN94_9RHOB</name>
<evidence type="ECO:0000259" key="3">
    <source>
        <dbReference type="PROSITE" id="PS51755"/>
    </source>
</evidence>
<proteinExistence type="predicted"/>
<accession>A0A017HN94</accession>
<evidence type="ECO:0000256" key="2">
    <source>
        <dbReference type="PROSITE-ProRule" id="PRU01091"/>
    </source>
</evidence>
<dbReference type="GO" id="GO:0003677">
    <property type="term" value="F:DNA binding"/>
    <property type="evidence" value="ECO:0007669"/>
    <property type="project" value="UniProtKB-UniRule"/>
</dbReference>
<reference evidence="4 5" key="1">
    <citation type="submission" date="2013-02" db="EMBL/GenBank/DDBJ databases">
        <authorList>
            <person name="Fiebig A."/>
            <person name="Goeker M."/>
            <person name="Klenk H.-P.P."/>
        </authorList>
    </citation>
    <scope>NUCLEOTIDE SEQUENCE [LARGE SCALE GENOMIC DNA]</scope>
    <source>
        <strain evidence="4 5">DSM 19309</strain>
    </source>
</reference>
<dbReference type="Pfam" id="PF00486">
    <property type="entry name" value="Trans_reg_C"/>
    <property type="match status" value="1"/>
</dbReference>
<feature type="DNA-binding region" description="OmpR/PhoB-type" evidence="2">
    <location>
        <begin position="1"/>
        <end position="92"/>
    </location>
</feature>
<dbReference type="RefSeq" id="WP_037278190.1">
    <property type="nucleotide sequence ID" value="NZ_KK088554.1"/>
</dbReference>
<dbReference type="SUPFAM" id="SSF46894">
    <property type="entry name" value="C-terminal effector domain of the bipartite response regulators"/>
    <property type="match status" value="1"/>
</dbReference>
<dbReference type="Gene3D" id="1.10.10.10">
    <property type="entry name" value="Winged helix-like DNA-binding domain superfamily/Winged helix DNA-binding domain"/>
    <property type="match status" value="1"/>
</dbReference>
<feature type="domain" description="OmpR/PhoB-type" evidence="3">
    <location>
        <begin position="1"/>
        <end position="92"/>
    </location>
</feature>
<keyword evidence="5" id="KW-1185">Reference proteome</keyword>
<dbReference type="GO" id="GO:0006355">
    <property type="term" value="P:regulation of DNA-templated transcription"/>
    <property type="evidence" value="ECO:0007669"/>
    <property type="project" value="InterPro"/>
</dbReference>
<keyword evidence="1 2" id="KW-0238">DNA-binding</keyword>
<organism evidence="4 5">
    <name type="scientific">Rubellimicrobium mesophilum DSM 19309</name>
    <dbReference type="NCBI Taxonomy" id="442562"/>
    <lineage>
        <taxon>Bacteria</taxon>
        <taxon>Pseudomonadati</taxon>
        <taxon>Pseudomonadota</taxon>
        <taxon>Alphaproteobacteria</taxon>
        <taxon>Rhodobacterales</taxon>
        <taxon>Roseobacteraceae</taxon>
        <taxon>Rubellimicrobium</taxon>
    </lineage>
</organism>
<protein>
    <submittedName>
        <fullName evidence="4">Putative adenylate cyclase</fullName>
    </submittedName>
</protein>
<dbReference type="CDD" id="cd00383">
    <property type="entry name" value="trans_reg_C"/>
    <property type="match status" value="1"/>
</dbReference>
<dbReference type="PROSITE" id="PS51755">
    <property type="entry name" value="OMPR_PHOB"/>
    <property type="match status" value="1"/>
</dbReference>
<gene>
    <name evidence="4" type="ORF">Rumeso_02819</name>
</gene>
<dbReference type="AlphaFoldDB" id="A0A017HN94"/>
<dbReference type="InterPro" id="IPR036388">
    <property type="entry name" value="WH-like_DNA-bd_sf"/>
</dbReference>